<dbReference type="Proteomes" id="UP000001194">
    <property type="component" value="Unassembled WGS sequence"/>
</dbReference>
<dbReference type="RefSeq" id="XP_001890000.1">
    <property type="nucleotide sequence ID" value="XM_001889965.1"/>
</dbReference>
<evidence type="ECO:0000313" key="4">
    <source>
        <dbReference type="Proteomes" id="UP000001194"/>
    </source>
</evidence>
<gene>
    <name evidence="3" type="ORF">LACBIDRAFT_335092</name>
    <name evidence="2" type="ORF">LACBIDRAFT_335726</name>
</gene>
<evidence type="ECO:0000313" key="3">
    <source>
        <dbReference type="EMBL" id="EDQ99354.1"/>
    </source>
</evidence>
<dbReference type="GeneID" id="6085639"/>
<sequence length="251" mass="28549">MTCQIRGGKLVHLNAVIDYKQDIDVSSRGGSVISALTLKAFLTVQDRDGLVSDPLWVSHRQFQIQCPELRRRAVLLSAERKKLLCAVGATGNIKWNIDFGATTPPVTKYSVGIASDRPYNRCVITYSIFRLQGHNHSRLQIRRRESPLPEGCNDVLQTWVAPWVATFNELFFLEKSLSFAHSAIAESVTFEEGAWRKEARSHKSTKTITRRTPSEHPQNQQQSPTAVDELIKYLIYSRYSSFDYDVLFTRS</sequence>
<dbReference type="AlphaFoldDB" id="B0E1C0"/>
<reference evidence="3 4" key="1">
    <citation type="journal article" date="2008" name="Nature">
        <title>The genome of Laccaria bicolor provides insights into mycorrhizal symbiosis.</title>
        <authorList>
            <person name="Martin F."/>
            <person name="Aerts A."/>
            <person name="Ahren D."/>
            <person name="Brun A."/>
            <person name="Danchin E.G.J."/>
            <person name="Duchaussoy F."/>
            <person name="Gibon J."/>
            <person name="Kohler A."/>
            <person name="Lindquist E."/>
            <person name="Pereda V."/>
            <person name="Salamov A."/>
            <person name="Shapiro H.J."/>
            <person name="Wuyts J."/>
            <person name="Blaudez D."/>
            <person name="Buee M."/>
            <person name="Brokstein P."/>
            <person name="Canbaeck B."/>
            <person name="Cohen D."/>
            <person name="Courty P.E."/>
            <person name="Coutinho P.M."/>
            <person name="Delaruelle C."/>
            <person name="Detter J.C."/>
            <person name="Deveau A."/>
            <person name="DiFazio S."/>
            <person name="Duplessis S."/>
            <person name="Fraissinet-Tachet L."/>
            <person name="Lucic E."/>
            <person name="Frey-Klett P."/>
            <person name="Fourrey C."/>
            <person name="Feussner I."/>
            <person name="Gay G."/>
            <person name="Grimwood J."/>
            <person name="Hoegger P.J."/>
            <person name="Jain P."/>
            <person name="Kilaru S."/>
            <person name="Labbe J."/>
            <person name="Lin Y.C."/>
            <person name="Legue V."/>
            <person name="Le Tacon F."/>
            <person name="Marmeisse R."/>
            <person name="Melayah D."/>
            <person name="Montanini B."/>
            <person name="Muratet M."/>
            <person name="Nehls U."/>
            <person name="Niculita-Hirzel H."/>
            <person name="Oudot-Le Secq M.P."/>
            <person name="Peter M."/>
            <person name="Quesneville H."/>
            <person name="Rajashekar B."/>
            <person name="Reich M."/>
            <person name="Rouhier N."/>
            <person name="Schmutz J."/>
            <person name="Yin T."/>
            <person name="Chalot M."/>
            <person name="Henrissat B."/>
            <person name="Kuees U."/>
            <person name="Lucas S."/>
            <person name="Van de Peer Y."/>
            <person name="Podila G.K."/>
            <person name="Polle A."/>
            <person name="Pukkila P.J."/>
            <person name="Richardson P.M."/>
            <person name="Rouze P."/>
            <person name="Sanders I.R."/>
            <person name="Stajich J.E."/>
            <person name="Tunlid A."/>
            <person name="Tuskan G."/>
            <person name="Grigoriev I.V."/>
        </authorList>
    </citation>
    <scope>NUCLEOTIDE SEQUENCE [LARGE SCALE GENOMIC DNA]</scope>
    <source>
        <strain evidence="4">S238N-H82 / ATCC MYA-4686</strain>
    </source>
</reference>
<feature type="compositionally biased region" description="Basic residues" evidence="1">
    <location>
        <begin position="199"/>
        <end position="209"/>
    </location>
</feature>
<dbReference type="KEGG" id="lbc:LACBIDRAFT_335092"/>
<protein>
    <submittedName>
        <fullName evidence="3">Predicted protein</fullName>
    </submittedName>
</protein>
<feature type="region of interest" description="Disordered" evidence="1">
    <location>
        <begin position="199"/>
        <end position="224"/>
    </location>
</feature>
<dbReference type="KEGG" id="lbc:LACBIDRAFT_335726"/>
<dbReference type="GeneID" id="6086303"/>
<proteinExistence type="predicted"/>
<keyword evidence="4" id="KW-1185">Reference proteome</keyword>
<accession>B0E1C0</accession>
<dbReference type="EMBL" id="DS547166">
    <property type="protein sequence ID" value="EDQ99354.1"/>
    <property type="molecule type" value="Genomic_DNA"/>
</dbReference>
<feature type="compositionally biased region" description="Polar residues" evidence="1">
    <location>
        <begin position="210"/>
        <end position="224"/>
    </location>
</feature>
<dbReference type="RefSeq" id="XP_001890648.1">
    <property type="nucleotide sequence ID" value="XM_001890613.1"/>
</dbReference>
<dbReference type="HOGENOM" id="CLU_1107294_0_0_1"/>
<dbReference type="EMBL" id="DS547211">
    <property type="protein sequence ID" value="EDQ98702.1"/>
    <property type="molecule type" value="Genomic_DNA"/>
</dbReference>
<evidence type="ECO:0000256" key="1">
    <source>
        <dbReference type="SAM" id="MobiDB-lite"/>
    </source>
</evidence>
<evidence type="ECO:0000313" key="2">
    <source>
        <dbReference type="EMBL" id="EDQ98702.1"/>
    </source>
</evidence>
<name>B0E1C0_LACBS</name>
<organism evidence="4">
    <name type="scientific">Laccaria bicolor (strain S238N-H82 / ATCC MYA-4686)</name>
    <name type="common">Bicoloured deceiver</name>
    <name type="synonym">Laccaria laccata var. bicolor</name>
    <dbReference type="NCBI Taxonomy" id="486041"/>
    <lineage>
        <taxon>Eukaryota</taxon>
        <taxon>Fungi</taxon>
        <taxon>Dikarya</taxon>
        <taxon>Basidiomycota</taxon>
        <taxon>Agaricomycotina</taxon>
        <taxon>Agaricomycetes</taxon>
        <taxon>Agaricomycetidae</taxon>
        <taxon>Agaricales</taxon>
        <taxon>Agaricineae</taxon>
        <taxon>Hydnangiaceae</taxon>
        <taxon>Laccaria</taxon>
    </lineage>
</organism>
<dbReference type="InParanoid" id="B0E1C0"/>